<protein>
    <submittedName>
        <fullName evidence="1">Uncharacterized protein</fullName>
    </submittedName>
</protein>
<dbReference type="AlphaFoldDB" id="A0A1A9URV4"/>
<keyword evidence="2" id="KW-1185">Reference proteome</keyword>
<dbReference type="VEuPathDB" id="VectorBase:GAUT013322"/>
<accession>A0A1A9URV4</accession>
<proteinExistence type="predicted"/>
<name>A0A1A9URV4_GLOAU</name>
<dbReference type="Proteomes" id="UP000078200">
    <property type="component" value="Unassembled WGS sequence"/>
</dbReference>
<organism evidence="1 2">
    <name type="scientific">Glossina austeni</name>
    <name type="common">Savannah tsetse fly</name>
    <dbReference type="NCBI Taxonomy" id="7395"/>
    <lineage>
        <taxon>Eukaryota</taxon>
        <taxon>Metazoa</taxon>
        <taxon>Ecdysozoa</taxon>
        <taxon>Arthropoda</taxon>
        <taxon>Hexapoda</taxon>
        <taxon>Insecta</taxon>
        <taxon>Pterygota</taxon>
        <taxon>Neoptera</taxon>
        <taxon>Endopterygota</taxon>
        <taxon>Diptera</taxon>
        <taxon>Brachycera</taxon>
        <taxon>Muscomorpha</taxon>
        <taxon>Hippoboscoidea</taxon>
        <taxon>Glossinidae</taxon>
        <taxon>Glossina</taxon>
    </lineage>
</organism>
<dbReference type="EnsemblMetazoa" id="GAUT013322-RA">
    <property type="protein sequence ID" value="GAUT013322-PA"/>
    <property type="gene ID" value="GAUT013322"/>
</dbReference>
<sequence length="119" mass="13652">MQRRHQRYVRILFSACDDARCYYTYSIRPQNEKMSSLCIAAALQHIHHSNINIQYSTVQYSTVQDSKGISILTRFVNIHSTVSRGALATYEKESSLSPPSGNVTRHLLRNTEINGYEDK</sequence>
<reference evidence="1" key="1">
    <citation type="submission" date="2020-05" db="UniProtKB">
        <authorList>
            <consortium name="EnsemblMetazoa"/>
        </authorList>
    </citation>
    <scope>IDENTIFICATION</scope>
    <source>
        <strain evidence="1">TTRI</strain>
    </source>
</reference>
<evidence type="ECO:0000313" key="1">
    <source>
        <dbReference type="EnsemblMetazoa" id="GAUT013322-PA"/>
    </source>
</evidence>
<evidence type="ECO:0000313" key="2">
    <source>
        <dbReference type="Proteomes" id="UP000078200"/>
    </source>
</evidence>